<evidence type="ECO:0000256" key="2">
    <source>
        <dbReference type="ARBA" id="ARBA00011424"/>
    </source>
</evidence>
<dbReference type="EC" id="2.1.2.11" evidence="5"/>
<keyword evidence="5" id="KW-0963">Cytoplasm</keyword>
<evidence type="ECO:0000313" key="6">
    <source>
        <dbReference type="EMBL" id="MFC5476396.1"/>
    </source>
</evidence>
<comment type="pathway">
    <text evidence="5">Cofactor biosynthesis; (R)-pantothenate biosynthesis; (R)-pantoate from 3-methyl-2-oxobutanoate: step 1/2.</text>
</comment>
<dbReference type="NCBIfam" id="NF001452">
    <property type="entry name" value="PRK00311.1"/>
    <property type="match status" value="1"/>
</dbReference>
<gene>
    <name evidence="5 6" type="primary">panB</name>
    <name evidence="6" type="ORF">ACFPM8_20720</name>
</gene>
<organism evidence="6 7">
    <name type="scientific">Paraherbaspirillum soli</name>
    <dbReference type="NCBI Taxonomy" id="631222"/>
    <lineage>
        <taxon>Bacteria</taxon>
        <taxon>Pseudomonadati</taxon>
        <taxon>Pseudomonadota</taxon>
        <taxon>Betaproteobacteria</taxon>
        <taxon>Burkholderiales</taxon>
        <taxon>Oxalobacteraceae</taxon>
        <taxon>Paraherbaspirillum</taxon>
    </lineage>
</organism>
<keyword evidence="7" id="KW-1185">Reference proteome</keyword>
<dbReference type="RefSeq" id="WP_379000555.1">
    <property type="nucleotide sequence ID" value="NZ_JBHSMT010000031.1"/>
</dbReference>
<evidence type="ECO:0000313" key="7">
    <source>
        <dbReference type="Proteomes" id="UP001596045"/>
    </source>
</evidence>
<dbReference type="PANTHER" id="PTHR20881">
    <property type="entry name" value="3-METHYL-2-OXOBUTANOATE HYDROXYMETHYLTRANSFERASE"/>
    <property type="match status" value="1"/>
</dbReference>
<reference evidence="7" key="1">
    <citation type="journal article" date="2019" name="Int. J. Syst. Evol. Microbiol.">
        <title>The Global Catalogue of Microorganisms (GCM) 10K type strain sequencing project: providing services to taxonomists for standard genome sequencing and annotation.</title>
        <authorList>
            <consortium name="The Broad Institute Genomics Platform"/>
            <consortium name="The Broad Institute Genome Sequencing Center for Infectious Disease"/>
            <person name="Wu L."/>
            <person name="Ma J."/>
        </authorList>
    </citation>
    <scope>NUCLEOTIDE SEQUENCE [LARGE SCALE GENOMIC DNA]</scope>
    <source>
        <strain evidence="7">JCM 17066</strain>
    </source>
</reference>
<keyword evidence="5" id="KW-0479">Metal-binding</keyword>
<name>A0ABW0MG19_9BURK</name>
<comment type="function">
    <text evidence="5">Catalyzes the reversible reaction in which hydroxymethyl group from 5,10-methylenetetrahydrofolate is transferred onto alpha-ketoisovalerate to form ketopantoate.</text>
</comment>
<feature type="binding site" evidence="5">
    <location>
        <position position="100"/>
    </location>
    <ligand>
        <name>3-methyl-2-oxobutanoate</name>
        <dbReference type="ChEBI" id="CHEBI:11851"/>
    </ligand>
</feature>
<protein>
    <recommendedName>
        <fullName evidence="5">3-methyl-2-oxobutanoate hydroxymethyltransferase</fullName>
        <ecNumber evidence="5">2.1.2.11</ecNumber>
    </recommendedName>
    <alternativeName>
        <fullName evidence="5">Ketopantoate hydroxymethyltransferase</fullName>
        <shortName evidence="5">KPHMT</shortName>
    </alternativeName>
</protein>
<comment type="catalytic activity">
    <reaction evidence="5">
        <text>(6R)-5,10-methylene-5,6,7,8-tetrahydrofolate + 3-methyl-2-oxobutanoate + H2O = 2-dehydropantoate + (6S)-5,6,7,8-tetrahydrofolate</text>
        <dbReference type="Rhea" id="RHEA:11824"/>
        <dbReference type="ChEBI" id="CHEBI:11561"/>
        <dbReference type="ChEBI" id="CHEBI:11851"/>
        <dbReference type="ChEBI" id="CHEBI:15377"/>
        <dbReference type="ChEBI" id="CHEBI:15636"/>
        <dbReference type="ChEBI" id="CHEBI:57453"/>
        <dbReference type="EC" id="2.1.2.11"/>
    </reaction>
</comment>
<dbReference type="InterPro" id="IPR015813">
    <property type="entry name" value="Pyrv/PenolPyrv_kinase-like_dom"/>
</dbReference>
<dbReference type="InterPro" id="IPR003700">
    <property type="entry name" value="Pantoate_hydroxy_MeTrfase"/>
</dbReference>
<keyword evidence="5" id="KW-0460">Magnesium</keyword>
<feature type="binding site" evidence="5">
    <location>
        <position position="128"/>
    </location>
    <ligand>
        <name>3-methyl-2-oxobutanoate</name>
        <dbReference type="ChEBI" id="CHEBI:11851"/>
    </ligand>
</feature>
<evidence type="ECO:0000256" key="3">
    <source>
        <dbReference type="ARBA" id="ARBA00022655"/>
    </source>
</evidence>
<comment type="caution">
    <text evidence="6">The sequence shown here is derived from an EMBL/GenBank/DDBJ whole genome shotgun (WGS) entry which is preliminary data.</text>
</comment>
<dbReference type="PIRSF" id="PIRSF000388">
    <property type="entry name" value="Pantoate_hydroxy_MeTrfase"/>
    <property type="match status" value="1"/>
</dbReference>
<keyword evidence="4 5" id="KW-0808">Transferase</keyword>
<comment type="subcellular location">
    <subcellularLocation>
        <location evidence="5">Cytoplasm</location>
    </subcellularLocation>
</comment>
<dbReference type="EMBL" id="JBHSMT010000031">
    <property type="protein sequence ID" value="MFC5476396.1"/>
    <property type="molecule type" value="Genomic_DNA"/>
</dbReference>
<sequence length="279" mass="29668">MASYLQDNQAAADKTRTKPVTIPELQALRQRGEKITMLTCYDASFAALMDRCGVDTLLIGDSLGMVCQGHHSTLPVSVQDIAYHTASVARGNRTALILADLPFGAYPTPERTFENAVPVIQAGAQMIKIEGGAWLAPTVRFLTERAIPVCGHLGLTPQSVHQMGGYKVQGKSNEAAEQLKADALALQAAGASLLVLEAIPAALGKEITDLLTIPTIGIGAGPDCSGQVLVMHDLMGVFPGHKARFVKDFMQGQTSIDNAVRAYVSAVKDKSFPAPEHCF</sequence>
<comment type="cofactor">
    <cofactor evidence="5">
        <name>Mg(2+)</name>
        <dbReference type="ChEBI" id="CHEBI:18420"/>
    </cofactor>
    <text evidence="5">Binds 1 Mg(2+) ion per subunit.</text>
</comment>
<dbReference type="PANTHER" id="PTHR20881:SF0">
    <property type="entry name" value="3-METHYL-2-OXOBUTANOATE HYDROXYMETHYLTRANSFERASE"/>
    <property type="match status" value="1"/>
</dbReference>
<comment type="subunit">
    <text evidence="2 5">Homodecamer; pentamer of dimers.</text>
</comment>
<proteinExistence type="inferred from homology"/>
<dbReference type="Gene3D" id="3.20.20.60">
    <property type="entry name" value="Phosphoenolpyruvate-binding domains"/>
    <property type="match status" value="1"/>
</dbReference>
<evidence type="ECO:0000256" key="5">
    <source>
        <dbReference type="HAMAP-Rule" id="MF_00156"/>
    </source>
</evidence>
<dbReference type="Pfam" id="PF02548">
    <property type="entry name" value="Pantoate_transf"/>
    <property type="match status" value="1"/>
</dbReference>
<keyword evidence="3 5" id="KW-0566">Pantothenate biosynthesis</keyword>
<dbReference type="HAMAP" id="MF_00156">
    <property type="entry name" value="PanB"/>
    <property type="match status" value="1"/>
</dbReference>
<feature type="binding site" evidence="5">
    <location>
        <position position="61"/>
    </location>
    <ligand>
        <name>Mg(2+)</name>
        <dbReference type="ChEBI" id="CHEBI:18420"/>
    </ligand>
</feature>
<feature type="binding site" evidence="5">
    <location>
        <position position="100"/>
    </location>
    <ligand>
        <name>Mg(2+)</name>
        <dbReference type="ChEBI" id="CHEBI:18420"/>
    </ligand>
</feature>
<feature type="active site" description="Proton acceptor" evidence="5">
    <location>
        <position position="197"/>
    </location>
</feature>
<dbReference type="GO" id="GO:0003864">
    <property type="term" value="F:3-methyl-2-oxobutanoate hydroxymethyltransferase activity"/>
    <property type="evidence" value="ECO:0007669"/>
    <property type="project" value="UniProtKB-EC"/>
</dbReference>
<comment type="similarity">
    <text evidence="1 5">Belongs to the PanB family.</text>
</comment>
<evidence type="ECO:0000256" key="4">
    <source>
        <dbReference type="ARBA" id="ARBA00022679"/>
    </source>
</evidence>
<dbReference type="CDD" id="cd06557">
    <property type="entry name" value="KPHMT-like"/>
    <property type="match status" value="1"/>
</dbReference>
<accession>A0ABW0MG19</accession>
<dbReference type="SUPFAM" id="SSF51621">
    <property type="entry name" value="Phosphoenolpyruvate/pyruvate domain"/>
    <property type="match status" value="1"/>
</dbReference>
<dbReference type="InterPro" id="IPR040442">
    <property type="entry name" value="Pyrv_kinase-like_dom_sf"/>
</dbReference>
<feature type="binding site" evidence="5">
    <location>
        <position position="130"/>
    </location>
    <ligand>
        <name>Mg(2+)</name>
        <dbReference type="ChEBI" id="CHEBI:18420"/>
    </ligand>
</feature>
<feature type="binding site" evidence="5">
    <location>
        <begin position="61"/>
        <end position="62"/>
    </location>
    <ligand>
        <name>3-methyl-2-oxobutanoate</name>
        <dbReference type="ChEBI" id="CHEBI:11851"/>
    </ligand>
</feature>
<dbReference type="NCBIfam" id="TIGR00222">
    <property type="entry name" value="panB"/>
    <property type="match status" value="1"/>
</dbReference>
<dbReference type="Proteomes" id="UP001596045">
    <property type="component" value="Unassembled WGS sequence"/>
</dbReference>
<evidence type="ECO:0000256" key="1">
    <source>
        <dbReference type="ARBA" id="ARBA00008676"/>
    </source>
</evidence>